<gene>
    <name evidence="1" type="ORF">KIH39_22695</name>
</gene>
<organism evidence="1 2">
    <name type="scientific">Telmatocola sphagniphila</name>
    <dbReference type="NCBI Taxonomy" id="1123043"/>
    <lineage>
        <taxon>Bacteria</taxon>
        <taxon>Pseudomonadati</taxon>
        <taxon>Planctomycetota</taxon>
        <taxon>Planctomycetia</taxon>
        <taxon>Gemmatales</taxon>
        <taxon>Gemmataceae</taxon>
    </lineage>
</organism>
<dbReference type="AlphaFoldDB" id="A0A8E6B6U6"/>
<dbReference type="EMBL" id="CP074694">
    <property type="protein sequence ID" value="QVL31623.1"/>
    <property type="molecule type" value="Genomic_DNA"/>
</dbReference>
<sequence>MKRNPCRVVELRDKGLTDPKISTALGISLRTVWRYMRLRTSSRWVEVALSGHLLQLARSSYYPH</sequence>
<proteinExistence type="predicted"/>
<protein>
    <submittedName>
        <fullName evidence="1">Helix-turn-helix domain-containing protein</fullName>
    </submittedName>
</protein>
<name>A0A8E6B6U6_9BACT</name>
<dbReference type="Pfam" id="PF13384">
    <property type="entry name" value="HTH_23"/>
    <property type="match status" value="1"/>
</dbReference>
<accession>A0A8E6B6U6</accession>
<dbReference type="Proteomes" id="UP000676194">
    <property type="component" value="Chromosome"/>
</dbReference>
<keyword evidence="2" id="KW-1185">Reference proteome</keyword>
<evidence type="ECO:0000313" key="2">
    <source>
        <dbReference type="Proteomes" id="UP000676194"/>
    </source>
</evidence>
<evidence type="ECO:0000313" key="1">
    <source>
        <dbReference type="EMBL" id="QVL31623.1"/>
    </source>
</evidence>
<dbReference type="KEGG" id="tsph:KIH39_22695"/>
<reference evidence="1" key="1">
    <citation type="submission" date="2021-05" db="EMBL/GenBank/DDBJ databases">
        <title>Complete genome sequence of the cellulolytic planctomycete Telmatocola sphagniphila SP2T and characterization of the first cellulase from planctomycetes.</title>
        <authorList>
            <person name="Rakitin A.L."/>
            <person name="Beletsky A.V."/>
            <person name="Naumoff D.G."/>
            <person name="Kulichevskaya I.S."/>
            <person name="Mardanov A.V."/>
            <person name="Ravin N.V."/>
            <person name="Dedysh S.N."/>
        </authorList>
    </citation>
    <scope>NUCLEOTIDE SEQUENCE</scope>
    <source>
        <strain evidence="1">SP2T</strain>
    </source>
</reference>